<accession>A0A2S6HTJ3</accession>
<sequence>MTKKELTREIIGNVLIPMGFVSGENINSCWFIRKFKNSKGETARVVVEFYTRGWDKRLFMVINSYSGRCSSYGIEDIVPDSSENGFPCATLKEYKLAIEAYADILKQYGRDFFKKISKPPLENDYFREEDDFRLFKEHDLLAQKFLTEHQLDISQMKAEDAIQIIKKIILEKQGESFEHCRNTILELSAFYGRVLGNSHKCRWVMHNCRTHFTCTLNFYSKSGPSLSLHKDISMAWKDGVDNLDSLIIESL</sequence>
<evidence type="ECO:0000313" key="2">
    <source>
        <dbReference type="Proteomes" id="UP000237749"/>
    </source>
</evidence>
<dbReference type="AlphaFoldDB" id="A0A2S6HTJ3"/>
<organism evidence="1 2">
    <name type="scientific">Lacrimispora xylanisolvens</name>
    <dbReference type="NCBI Taxonomy" id="384636"/>
    <lineage>
        <taxon>Bacteria</taxon>
        <taxon>Bacillati</taxon>
        <taxon>Bacillota</taxon>
        <taxon>Clostridia</taxon>
        <taxon>Lachnospirales</taxon>
        <taxon>Lachnospiraceae</taxon>
        <taxon>Lacrimispora</taxon>
    </lineage>
</organism>
<gene>
    <name evidence="1" type="ORF">BXY41_105298</name>
</gene>
<protein>
    <submittedName>
        <fullName evidence="1">Uncharacterized protein</fullName>
    </submittedName>
</protein>
<reference evidence="1 2" key="1">
    <citation type="submission" date="2018-02" db="EMBL/GenBank/DDBJ databases">
        <title>Genomic Encyclopedia of Archaeal and Bacterial Type Strains, Phase II (KMG-II): from individual species to whole genera.</title>
        <authorList>
            <person name="Goeker M."/>
        </authorList>
    </citation>
    <scope>NUCLEOTIDE SEQUENCE [LARGE SCALE GENOMIC DNA]</scope>
    <source>
        <strain evidence="1 2">DSM 3808</strain>
    </source>
</reference>
<evidence type="ECO:0000313" key="1">
    <source>
        <dbReference type="EMBL" id="PPK81076.1"/>
    </source>
</evidence>
<name>A0A2S6HTJ3_9FIRM</name>
<keyword evidence="2" id="KW-1185">Reference proteome</keyword>
<dbReference type="Proteomes" id="UP000237749">
    <property type="component" value="Unassembled WGS sequence"/>
</dbReference>
<comment type="caution">
    <text evidence="1">The sequence shown here is derived from an EMBL/GenBank/DDBJ whole genome shotgun (WGS) entry which is preliminary data.</text>
</comment>
<proteinExistence type="predicted"/>
<dbReference type="RefSeq" id="WP_104437051.1">
    <property type="nucleotide sequence ID" value="NZ_PTJA01000005.1"/>
</dbReference>
<dbReference type="EMBL" id="PTJA01000005">
    <property type="protein sequence ID" value="PPK81076.1"/>
    <property type="molecule type" value="Genomic_DNA"/>
</dbReference>